<feature type="transmembrane region" description="Helical" evidence="7">
    <location>
        <begin position="31"/>
        <end position="49"/>
    </location>
</feature>
<comment type="similarity">
    <text evidence="6">Belongs to the YccS/YhfK family.</text>
</comment>
<feature type="transmembrane region" description="Helical" evidence="7">
    <location>
        <begin position="7"/>
        <end position="25"/>
    </location>
</feature>
<name>A0ABQ3EHK3_9HYPH</name>
<dbReference type="InterPro" id="IPR049453">
    <property type="entry name" value="Memb_transporter_dom"/>
</dbReference>
<sequence>MFFNYVLGLRTSLMVTLAAIIALLVDVDDPWWSAMSALTVANADWTNVWRKGMQRVIGTIIGGFSGYWIALMVKNYHFFQWIAVGSLAAFAIYKRMASPNFAYAWLLGSVTAMLAIYASFTQIEGLFLLMVDRTIAVVIGVMTAAVVSYFMNEDSSLAVGIGPYLPPNIDTMDKNWVFALCVSGAAVAVIAPIVYVGHDLAAMVQIIITSLVVLYGPAVSVKKFALNRTLGCFIGGLMGFALIGLGLQSFFWWGLLLAIGLFFLASVHQGDSYWSYAGMQGGYAFVVAALASSGPVDNFNQVIDRLVGVVLGVLISIAVLVVVRIWQGADFPDIEHMNRQRALEAQVKKERP</sequence>
<evidence type="ECO:0000256" key="5">
    <source>
        <dbReference type="ARBA" id="ARBA00023136"/>
    </source>
</evidence>
<feature type="transmembrane region" description="Helical" evidence="7">
    <location>
        <begin position="306"/>
        <end position="326"/>
    </location>
</feature>
<dbReference type="Proteomes" id="UP000637980">
    <property type="component" value="Unassembled WGS sequence"/>
</dbReference>
<evidence type="ECO:0000256" key="2">
    <source>
        <dbReference type="ARBA" id="ARBA00022475"/>
    </source>
</evidence>
<keyword evidence="4 7" id="KW-1133">Transmembrane helix</keyword>
<reference evidence="10" key="1">
    <citation type="journal article" date="2019" name="Int. J. Syst. Evol. Microbiol.">
        <title>The Global Catalogue of Microorganisms (GCM) 10K type strain sequencing project: providing services to taxonomists for standard genome sequencing and annotation.</title>
        <authorList>
            <consortium name="The Broad Institute Genomics Platform"/>
            <consortium name="The Broad Institute Genome Sequencing Center for Infectious Disease"/>
            <person name="Wu L."/>
            <person name="Ma J."/>
        </authorList>
    </citation>
    <scope>NUCLEOTIDE SEQUENCE [LARGE SCALE GENOMIC DNA]</scope>
    <source>
        <strain evidence="10">KCTC 12861</strain>
    </source>
</reference>
<feature type="domain" description="Integral membrane bound transporter" evidence="8">
    <location>
        <begin position="205"/>
        <end position="319"/>
    </location>
</feature>
<dbReference type="PANTHER" id="PTHR30509">
    <property type="entry name" value="P-HYDROXYBENZOIC ACID EFFLUX PUMP SUBUNIT-RELATED"/>
    <property type="match status" value="1"/>
</dbReference>
<keyword evidence="3 7" id="KW-0812">Transmembrane</keyword>
<evidence type="ECO:0000256" key="1">
    <source>
        <dbReference type="ARBA" id="ARBA00004651"/>
    </source>
</evidence>
<evidence type="ECO:0000256" key="4">
    <source>
        <dbReference type="ARBA" id="ARBA00022989"/>
    </source>
</evidence>
<feature type="transmembrane region" description="Helical" evidence="7">
    <location>
        <begin position="101"/>
        <end position="120"/>
    </location>
</feature>
<feature type="transmembrane region" description="Helical" evidence="7">
    <location>
        <begin position="176"/>
        <end position="194"/>
    </location>
</feature>
<keyword evidence="5 7" id="KW-0472">Membrane</keyword>
<feature type="transmembrane region" description="Helical" evidence="7">
    <location>
        <begin position="200"/>
        <end position="218"/>
    </location>
</feature>
<keyword evidence="10" id="KW-1185">Reference proteome</keyword>
<gene>
    <name evidence="9" type="ORF">GCM10007094_21830</name>
</gene>
<evidence type="ECO:0000313" key="9">
    <source>
        <dbReference type="EMBL" id="GHB32573.1"/>
    </source>
</evidence>
<feature type="transmembrane region" description="Helical" evidence="7">
    <location>
        <begin position="126"/>
        <end position="150"/>
    </location>
</feature>
<dbReference type="Pfam" id="PF13515">
    <property type="entry name" value="FUSC_2"/>
    <property type="match status" value="2"/>
</dbReference>
<comment type="subcellular location">
    <subcellularLocation>
        <location evidence="1">Cell membrane</location>
        <topology evidence="1">Multi-pass membrane protein</topology>
    </subcellularLocation>
</comment>
<feature type="transmembrane region" description="Helical" evidence="7">
    <location>
        <begin position="78"/>
        <end position="94"/>
    </location>
</feature>
<protein>
    <recommendedName>
        <fullName evidence="8">Integral membrane bound transporter domain-containing protein</fullName>
    </recommendedName>
</protein>
<evidence type="ECO:0000313" key="10">
    <source>
        <dbReference type="Proteomes" id="UP000637980"/>
    </source>
</evidence>
<evidence type="ECO:0000256" key="7">
    <source>
        <dbReference type="SAM" id="Phobius"/>
    </source>
</evidence>
<accession>A0ABQ3EHK3</accession>
<proteinExistence type="inferred from homology"/>
<feature type="transmembrane region" description="Helical" evidence="7">
    <location>
        <begin position="225"/>
        <end position="244"/>
    </location>
</feature>
<feature type="transmembrane region" description="Helical" evidence="7">
    <location>
        <begin position="56"/>
        <end position="72"/>
    </location>
</feature>
<evidence type="ECO:0000256" key="3">
    <source>
        <dbReference type="ARBA" id="ARBA00022692"/>
    </source>
</evidence>
<dbReference type="EMBL" id="BMXE01000003">
    <property type="protein sequence ID" value="GHB32573.1"/>
    <property type="molecule type" value="Genomic_DNA"/>
</dbReference>
<evidence type="ECO:0000259" key="8">
    <source>
        <dbReference type="Pfam" id="PF13515"/>
    </source>
</evidence>
<dbReference type="PANTHER" id="PTHR30509:SF9">
    <property type="entry name" value="MULTIDRUG RESISTANCE PROTEIN MDTO"/>
    <property type="match status" value="1"/>
</dbReference>
<evidence type="ECO:0000256" key="6">
    <source>
        <dbReference type="ARBA" id="ARBA00043993"/>
    </source>
</evidence>
<keyword evidence="2" id="KW-1003">Cell membrane</keyword>
<organism evidence="9 10">
    <name type="scientific">Pseudovibrio japonicus</name>
    <dbReference type="NCBI Taxonomy" id="366534"/>
    <lineage>
        <taxon>Bacteria</taxon>
        <taxon>Pseudomonadati</taxon>
        <taxon>Pseudomonadota</taxon>
        <taxon>Alphaproteobacteria</taxon>
        <taxon>Hyphomicrobiales</taxon>
        <taxon>Stappiaceae</taxon>
        <taxon>Pseudovibrio</taxon>
    </lineage>
</organism>
<feature type="domain" description="Integral membrane bound transporter" evidence="8">
    <location>
        <begin position="17"/>
        <end position="147"/>
    </location>
</feature>
<dbReference type="RefSeq" id="WP_189436785.1">
    <property type="nucleotide sequence ID" value="NZ_BMXE01000003.1"/>
</dbReference>
<feature type="transmembrane region" description="Helical" evidence="7">
    <location>
        <begin position="274"/>
        <end position="294"/>
    </location>
</feature>
<comment type="caution">
    <text evidence="9">The sequence shown here is derived from an EMBL/GenBank/DDBJ whole genome shotgun (WGS) entry which is preliminary data.</text>
</comment>